<evidence type="ECO:0000313" key="1">
    <source>
        <dbReference type="EMBL" id="CAH3021846.1"/>
    </source>
</evidence>
<evidence type="ECO:0000313" key="2">
    <source>
        <dbReference type="Proteomes" id="UP001159427"/>
    </source>
</evidence>
<keyword evidence="2" id="KW-1185">Reference proteome</keyword>
<name>A0ABN8LX07_9CNID</name>
<gene>
    <name evidence="1" type="ORF">PEVE_00013018</name>
</gene>
<proteinExistence type="predicted"/>
<organism evidence="1 2">
    <name type="scientific">Porites evermanni</name>
    <dbReference type="NCBI Taxonomy" id="104178"/>
    <lineage>
        <taxon>Eukaryota</taxon>
        <taxon>Metazoa</taxon>
        <taxon>Cnidaria</taxon>
        <taxon>Anthozoa</taxon>
        <taxon>Hexacorallia</taxon>
        <taxon>Scleractinia</taxon>
        <taxon>Fungiina</taxon>
        <taxon>Poritidae</taxon>
        <taxon>Porites</taxon>
    </lineage>
</organism>
<accession>A0ABN8LX07</accession>
<dbReference type="Proteomes" id="UP001159427">
    <property type="component" value="Unassembled WGS sequence"/>
</dbReference>
<protein>
    <submittedName>
        <fullName evidence="1">Uncharacterized protein</fullName>
    </submittedName>
</protein>
<dbReference type="EMBL" id="CALNXI010000197">
    <property type="protein sequence ID" value="CAH3021846.1"/>
    <property type="molecule type" value="Genomic_DNA"/>
</dbReference>
<comment type="caution">
    <text evidence="1">The sequence shown here is derived from an EMBL/GenBank/DDBJ whole genome shotgun (WGS) entry which is preliminary data.</text>
</comment>
<reference evidence="1 2" key="1">
    <citation type="submission" date="2022-05" db="EMBL/GenBank/DDBJ databases">
        <authorList>
            <consortium name="Genoscope - CEA"/>
            <person name="William W."/>
        </authorList>
    </citation>
    <scope>NUCLEOTIDE SEQUENCE [LARGE SCALE GENOMIC DNA]</scope>
</reference>
<sequence length="85" mass="9544">MAKVIAFPTQVTVPVERFASGTDGLLVSSSQDLEAFDIRAKLNSVCEDIELLKLTFESLKRSTDLSAWCQDWPSRSFGKEEQFMP</sequence>